<dbReference type="SUPFAM" id="SSF55729">
    <property type="entry name" value="Acyl-CoA N-acyltransferases (Nat)"/>
    <property type="match status" value="1"/>
</dbReference>
<keyword evidence="1" id="KW-0808">Transferase</keyword>
<dbReference type="PANTHER" id="PTHR43877:SF2">
    <property type="entry name" value="AMINOALKYLPHOSPHONATE N-ACETYLTRANSFERASE-RELATED"/>
    <property type="match status" value="1"/>
</dbReference>
<organism evidence="4 5">
    <name type="scientific">Kitasatospora herbaricolor</name>
    <dbReference type="NCBI Taxonomy" id="68217"/>
    <lineage>
        <taxon>Bacteria</taxon>
        <taxon>Bacillati</taxon>
        <taxon>Actinomycetota</taxon>
        <taxon>Actinomycetes</taxon>
        <taxon>Kitasatosporales</taxon>
        <taxon>Streptomycetaceae</taxon>
        <taxon>Kitasatospora</taxon>
    </lineage>
</organism>
<dbReference type="InterPro" id="IPR000182">
    <property type="entry name" value="GNAT_dom"/>
</dbReference>
<gene>
    <name evidence="4" type="ORF">OG469_37755</name>
</gene>
<dbReference type="Proteomes" id="UP001432014">
    <property type="component" value="Chromosome"/>
</dbReference>
<evidence type="ECO:0000313" key="4">
    <source>
        <dbReference type="EMBL" id="WUS60736.1"/>
    </source>
</evidence>
<dbReference type="Pfam" id="PF00583">
    <property type="entry name" value="Acetyltransf_1"/>
    <property type="match status" value="1"/>
</dbReference>
<dbReference type="EMBL" id="CP108482">
    <property type="protein sequence ID" value="WUS60736.1"/>
    <property type="molecule type" value="Genomic_DNA"/>
</dbReference>
<evidence type="ECO:0000259" key="3">
    <source>
        <dbReference type="PROSITE" id="PS51186"/>
    </source>
</evidence>
<dbReference type="InterPro" id="IPR050832">
    <property type="entry name" value="Bact_Acetyltransf"/>
</dbReference>
<proteinExistence type="predicted"/>
<dbReference type="PROSITE" id="PS51186">
    <property type="entry name" value="GNAT"/>
    <property type="match status" value="1"/>
</dbReference>
<accession>A0ABZ1WIM7</accession>
<protein>
    <submittedName>
        <fullName evidence="4">GNAT family N-acetyltransferase</fullName>
    </submittedName>
</protein>
<keyword evidence="5" id="KW-1185">Reference proteome</keyword>
<name>A0ABZ1WIM7_9ACTN</name>
<dbReference type="PANTHER" id="PTHR43877">
    <property type="entry name" value="AMINOALKYLPHOSPHONATE N-ACETYLTRANSFERASE-RELATED-RELATED"/>
    <property type="match status" value="1"/>
</dbReference>
<dbReference type="RefSeq" id="WP_329493160.1">
    <property type="nucleotide sequence ID" value="NZ_CP108460.1"/>
</dbReference>
<feature type="domain" description="N-acetyltransferase" evidence="3">
    <location>
        <begin position="31"/>
        <end position="177"/>
    </location>
</feature>
<dbReference type="CDD" id="cd04301">
    <property type="entry name" value="NAT_SF"/>
    <property type="match status" value="1"/>
</dbReference>
<dbReference type="InterPro" id="IPR016181">
    <property type="entry name" value="Acyl_CoA_acyltransferase"/>
</dbReference>
<evidence type="ECO:0000256" key="2">
    <source>
        <dbReference type="ARBA" id="ARBA00023315"/>
    </source>
</evidence>
<evidence type="ECO:0000256" key="1">
    <source>
        <dbReference type="ARBA" id="ARBA00022679"/>
    </source>
</evidence>
<evidence type="ECO:0000313" key="5">
    <source>
        <dbReference type="Proteomes" id="UP001432014"/>
    </source>
</evidence>
<dbReference type="Gene3D" id="3.40.630.30">
    <property type="match status" value="1"/>
</dbReference>
<sequence>MTLSTATTTDTSAAPAWAVAPATVTSPEAVALLRDYLIDVSDRYYLHHQGRVSTPEEIEEGLAAFPSDDLAPPTGLFLLGRLGGRPQACAGLRVLDTGTVELTRVFVRSEARGSGGGARLLAAVDEAARGLGARRIVLDTRLDLVEARALYTRHGYAEIPAYSDGPYAEVWYGKDLTTAVPAGA</sequence>
<keyword evidence="2" id="KW-0012">Acyltransferase</keyword>
<reference evidence="4 5" key="1">
    <citation type="submission" date="2022-10" db="EMBL/GenBank/DDBJ databases">
        <title>The complete genomes of actinobacterial strains from the NBC collection.</title>
        <authorList>
            <person name="Joergensen T.S."/>
            <person name="Alvarez Arevalo M."/>
            <person name="Sterndorff E.B."/>
            <person name="Faurdal D."/>
            <person name="Vuksanovic O."/>
            <person name="Mourched A.-S."/>
            <person name="Charusanti P."/>
            <person name="Shaw S."/>
            <person name="Blin K."/>
            <person name="Weber T."/>
        </authorList>
    </citation>
    <scope>NUCLEOTIDE SEQUENCE [LARGE SCALE GENOMIC DNA]</scope>
    <source>
        <strain evidence="4 5">NBC_01247</strain>
    </source>
</reference>